<dbReference type="InterPro" id="IPR045864">
    <property type="entry name" value="aa-tRNA-synth_II/BPL/LPL"/>
</dbReference>
<dbReference type="EMBL" id="JAOSHN010000004">
    <property type="protein sequence ID" value="MCU7378951.1"/>
    <property type="molecule type" value="Genomic_DNA"/>
</dbReference>
<evidence type="ECO:0000259" key="2">
    <source>
        <dbReference type="PROSITE" id="PS51733"/>
    </source>
</evidence>
<dbReference type="GO" id="GO:0016874">
    <property type="term" value="F:ligase activity"/>
    <property type="evidence" value="ECO:0007669"/>
    <property type="project" value="UniProtKB-KW"/>
</dbReference>
<dbReference type="GO" id="GO:0009249">
    <property type="term" value="P:protein lipoylation"/>
    <property type="evidence" value="ECO:0007669"/>
    <property type="project" value="InterPro"/>
</dbReference>
<proteinExistence type="predicted"/>
<keyword evidence="4" id="KW-1185">Reference proteome</keyword>
<dbReference type="PROSITE" id="PS51733">
    <property type="entry name" value="BPL_LPL_CATALYTIC"/>
    <property type="match status" value="1"/>
</dbReference>
<evidence type="ECO:0000256" key="1">
    <source>
        <dbReference type="ARBA" id="ARBA00005085"/>
    </source>
</evidence>
<dbReference type="Gene3D" id="3.30.930.10">
    <property type="entry name" value="Bira Bifunctional Protein, Domain 2"/>
    <property type="match status" value="1"/>
</dbReference>
<dbReference type="CDD" id="cd16443">
    <property type="entry name" value="LplA"/>
    <property type="match status" value="1"/>
</dbReference>
<dbReference type="PANTHER" id="PTHR12561:SF3">
    <property type="entry name" value="LIPOYLTRANSFERASE 1, MITOCHONDRIAL"/>
    <property type="match status" value="1"/>
</dbReference>
<dbReference type="GO" id="GO:0017118">
    <property type="term" value="F:lipoyltransferase activity"/>
    <property type="evidence" value="ECO:0007669"/>
    <property type="project" value="TreeGrafter"/>
</dbReference>
<dbReference type="RefSeq" id="WP_269478553.1">
    <property type="nucleotide sequence ID" value="NZ_JAOSHN010000004.1"/>
</dbReference>
<dbReference type="Proteomes" id="UP001065549">
    <property type="component" value="Unassembled WGS sequence"/>
</dbReference>
<dbReference type="GO" id="GO:0140096">
    <property type="term" value="F:catalytic activity, acting on a protein"/>
    <property type="evidence" value="ECO:0007669"/>
    <property type="project" value="UniProtKB-ARBA"/>
</dbReference>
<feature type="domain" description="BPL/LPL catalytic" evidence="2">
    <location>
        <begin position="29"/>
        <end position="215"/>
    </location>
</feature>
<comment type="pathway">
    <text evidence="1">Protein modification; protein lipoylation via exogenous pathway; protein N(6)-(lipoyl)lysine from lipoate: step 2/2.</text>
</comment>
<name>A0A9J6QV53_9FIRM</name>
<dbReference type="SUPFAM" id="SSF55681">
    <property type="entry name" value="Class II aaRS and biotin synthetases"/>
    <property type="match status" value="1"/>
</dbReference>
<comment type="caution">
    <text evidence="3">The sequence shown here is derived from an EMBL/GenBank/DDBJ whole genome shotgun (WGS) entry which is preliminary data.</text>
</comment>
<gene>
    <name evidence="3" type="ORF">OBO34_11345</name>
</gene>
<dbReference type="InterPro" id="IPR004143">
    <property type="entry name" value="BPL_LPL_catalytic"/>
</dbReference>
<accession>A0A9J6QV53</accession>
<dbReference type="InterPro" id="IPR004562">
    <property type="entry name" value="LipoylTrfase_LipoateP_Ligase"/>
</dbReference>
<dbReference type="AlphaFoldDB" id="A0A9J6QV53"/>
<evidence type="ECO:0000313" key="4">
    <source>
        <dbReference type="Proteomes" id="UP001065549"/>
    </source>
</evidence>
<sequence length="235" mass="27123">MKKTYYVYENSSTNPYFNLALEEYLLKNKLHSNYFLLWQNENTVVIGRNQNVVAEVDEQFATEHKIHIARRMTGGGAVYHDLGNQNYSFITDYLPGKNSTNKHFAFPIIKALNSLGIPAEYSGRNDIIVGDRKVSGMAQRVYKNRLLHHGCILFDTDLLMMKNVLKGKQRTDHRSVKSIDRRVSNLKNFVQDRITLEDFKRCSVEALCAEAEVQSLKLDAKDLFEYFGSERIKCL</sequence>
<organism evidence="3 4">
    <name type="scientific">Hominibacterium faecale</name>
    <dbReference type="NCBI Taxonomy" id="2839743"/>
    <lineage>
        <taxon>Bacteria</taxon>
        <taxon>Bacillati</taxon>
        <taxon>Bacillota</taxon>
        <taxon>Clostridia</taxon>
        <taxon>Peptostreptococcales</taxon>
        <taxon>Anaerovoracaceae</taxon>
        <taxon>Hominibacterium</taxon>
    </lineage>
</organism>
<evidence type="ECO:0000313" key="3">
    <source>
        <dbReference type="EMBL" id="MCU7378951.1"/>
    </source>
</evidence>
<protein>
    <submittedName>
        <fullName evidence="3">Lipoate--protein ligase family protein</fullName>
    </submittedName>
</protein>
<keyword evidence="3" id="KW-0436">Ligase</keyword>
<dbReference type="PANTHER" id="PTHR12561">
    <property type="entry name" value="LIPOATE-PROTEIN LIGASE"/>
    <property type="match status" value="1"/>
</dbReference>
<reference evidence="3" key="1">
    <citation type="submission" date="2022-09" db="EMBL/GenBank/DDBJ databases">
        <title>Culturomic study of gut microbiota in children with autism spectrum disorder.</title>
        <authorList>
            <person name="Efimov B.A."/>
            <person name="Chaplin A.V."/>
            <person name="Sokolova S.R."/>
            <person name="Pikina A.P."/>
            <person name="Korzhanova M."/>
            <person name="Belova V."/>
            <person name="Korostin D."/>
        </authorList>
    </citation>
    <scope>NUCLEOTIDE SEQUENCE</scope>
    <source>
        <strain evidence="3">ASD5510</strain>
    </source>
</reference>
<dbReference type="NCBIfam" id="TIGR00545">
    <property type="entry name" value="lipoyltrans"/>
    <property type="match status" value="1"/>
</dbReference>
<dbReference type="GO" id="GO:0005737">
    <property type="term" value="C:cytoplasm"/>
    <property type="evidence" value="ECO:0007669"/>
    <property type="project" value="TreeGrafter"/>
</dbReference>
<dbReference type="Pfam" id="PF21948">
    <property type="entry name" value="LplA-B_cat"/>
    <property type="match status" value="1"/>
</dbReference>